<dbReference type="RefSeq" id="WP_149690505.1">
    <property type="nucleotide sequence ID" value="NZ_SDPQ02000003.1"/>
</dbReference>
<keyword evidence="1" id="KW-0472">Membrane</keyword>
<keyword evidence="1" id="KW-1133">Transmembrane helix</keyword>
<gene>
    <name evidence="2" type="ORF">ESP70_017120</name>
</gene>
<feature type="transmembrane region" description="Helical" evidence="1">
    <location>
        <begin position="26"/>
        <end position="48"/>
    </location>
</feature>
<keyword evidence="3" id="KW-1185">Reference proteome</keyword>
<reference evidence="2" key="1">
    <citation type="submission" date="2019-09" db="EMBL/GenBank/DDBJ databases">
        <authorList>
            <person name="Li J."/>
        </authorList>
    </citation>
    <scope>NUCLEOTIDE SEQUENCE [LARGE SCALE GENOMIC DNA]</scope>
    <source>
        <strain evidence="2">JCM 14732</strain>
    </source>
</reference>
<accession>A0A5M4FBY7</accession>
<keyword evidence="1" id="KW-0812">Transmembrane</keyword>
<dbReference type="AlphaFoldDB" id="A0A5M4FBY7"/>
<protein>
    <recommendedName>
        <fullName evidence="4">DUF4157 domain-containing protein</fullName>
    </recommendedName>
</protein>
<evidence type="ECO:0000313" key="3">
    <source>
        <dbReference type="Proteomes" id="UP000380867"/>
    </source>
</evidence>
<dbReference type="EMBL" id="SDPQ02000003">
    <property type="protein sequence ID" value="KAA1395856.1"/>
    <property type="molecule type" value="Genomic_DNA"/>
</dbReference>
<evidence type="ECO:0008006" key="4">
    <source>
        <dbReference type="Google" id="ProtNLM"/>
    </source>
</evidence>
<sequence>MSDDMSARSLGLPPIPPAPSPRRRRWLVPVIALVVLVAGAGAGAFVVLRDDDTSYPKEWDSRIKPYVDIVEEQRGLTFKHPVNVRFLDDKAFEKTVRTDEKELDKDDRREIQETTSLFRAFGLISGDVDLFKAFNDARGSGTLAYYSFDDKSITVRGKTLALASRATLVHELTHALQDQRFDISSRSKKLGKKSSDGEPSTEGDAFKAIVEGDAERVADLYRATLSKEDRAALEKAEKGDSDKATEGLKGVPKVVVTLISSPYALGQAVTEAVASGGNDEIDELFEDPPPDDSVLLDPLKALGDLGDGTDVKIPKAEDGEKKFDSGQVGALVTYLMVAERIPLREALAVADSWNGDAYLGFKRKGVLCARVDYQMRSAAGATRLAAAFDDWITAAPGSSATISHDGARARFESCDPGKKAKLTNDASEKALQLVATRGYAGASVVKAGASPHVARCFADRLIKEFSIADLSNPKFGADDPEVVRQVQGYAAECRAAG</sequence>
<dbReference type="Proteomes" id="UP000380867">
    <property type="component" value="Unassembled WGS sequence"/>
</dbReference>
<comment type="caution">
    <text evidence="2">The sequence shown here is derived from an EMBL/GenBank/DDBJ whole genome shotgun (WGS) entry which is preliminary data.</text>
</comment>
<evidence type="ECO:0000256" key="1">
    <source>
        <dbReference type="SAM" id="Phobius"/>
    </source>
</evidence>
<name>A0A5M4FBY7_9ACTN</name>
<dbReference type="OrthoDB" id="263516at2"/>
<evidence type="ECO:0000313" key="2">
    <source>
        <dbReference type="EMBL" id="KAA1395856.1"/>
    </source>
</evidence>
<proteinExistence type="predicted"/>
<organism evidence="2 3">
    <name type="scientific">Aeromicrobium ginsengisoli</name>
    <dbReference type="NCBI Taxonomy" id="363867"/>
    <lineage>
        <taxon>Bacteria</taxon>
        <taxon>Bacillati</taxon>
        <taxon>Actinomycetota</taxon>
        <taxon>Actinomycetes</taxon>
        <taxon>Propionibacteriales</taxon>
        <taxon>Nocardioidaceae</taxon>
        <taxon>Aeromicrobium</taxon>
    </lineage>
</organism>